<dbReference type="GO" id="GO:0015031">
    <property type="term" value="P:protein transport"/>
    <property type="evidence" value="ECO:0007669"/>
    <property type="project" value="InterPro"/>
</dbReference>
<dbReference type="GO" id="GO:0016020">
    <property type="term" value="C:membrane"/>
    <property type="evidence" value="ECO:0007669"/>
    <property type="project" value="InterPro"/>
</dbReference>
<dbReference type="EMBL" id="JADCNL010000003">
    <property type="protein sequence ID" value="KAG0488168.1"/>
    <property type="molecule type" value="Genomic_DNA"/>
</dbReference>
<name>A0A835V893_VANPL</name>
<dbReference type="PANTHER" id="PTHR12961:SF0">
    <property type="entry name" value="CONSERVED OLIGOMERIC GOLGI COMPLEX SUBUNIT 2"/>
    <property type="match status" value="1"/>
</dbReference>
<accession>A0A835V893</accession>
<dbReference type="PANTHER" id="PTHR12961">
    <property type="entry name" value="CONSERVED OLIGOMERIC GOLGI COMPLEX COMPONENT 2"/>
    <property type="match status" value="1"/>
</dbReference>
<dbReference type="Proteomes" id="UP000636800">
    <property type="component" value="Chromosome 3"/>
</dbReference>
<protein>
    <submittedName>
        <fullName evidence="1">Uncharacterized protein</fullName>
    </submittedName>
</protein>
<sequence length="389" mass="44741">MLFHRWPFEHRNEDAIYNCLRAYAAIDNTAAAEEIFRTVIVTPLIQKIIPYDHSQIIEETSSVELEEDYQKIVQCIRNDCKFILEISSIGILIQVCMFFDFLANSILKEVLFAIQKGKPGAFSPGRPTEFLKNYKSSPNLFWDILKLLKLLLTKQRFQYLSKAIYADFMRQWNIGVYFSLRYSTWLSSHLVAKNACSSDSSSNSERAINKPVEDFIYTRLLQAIRSLTDYLPILKDRMVEGISERSVEQQARIENITRSLKNGVGYGEIDLKQLKGISATYRMTSKLPVRHLPYVSAILCPLKVRILWQGKQNLRLLRLRQRGTAGAGASSMPWSNISDTDKICMLLFLDIQEYGRNLAIFGIQASHITAFRSLWQLVAPEDRQAQISF</sequence>
<evidence type="ECO:0000313" key="2">
    <source>
        <dbReference type="Proteomes" id="UP000636800"/>
    </source>
</evidence>
<dbReference type="InterPro" id="IPR009316">
    <property type="entry name" value="COG2"/>
</dbReference>
<organism evidence="1 2">
    <name type="scientific">Vanilla planifolia</name>
    <name type="common">Vanilla</name>
    <dbReference type="NCBI Taxonomy" id="51239"/>
    <lineage>
        <taxon>Eukaryota</taxon>
        <taxon>Viridiplantae</taxon>
        <taxon>Streptophyta</taxon>
        <taxon>Embryophyta</taxon>
        <taxon>Tracheophyta</taxon>
        <taxon>Spermatophyta</taxon>
        <taxon>Magnoliopsida</taxon>
        <taxon>Liliopsida</taxon>
        <taxon>Asparagales</taxon>
        <taxon>Orchidaceae</taxon>
        <taxon>Vanilloideae</taxon>
        <taxon>Vanilleae</taxon>
        <taxon>Vanilla</taxon>
    </lineage>
</organism>
<dbReference type="GO" id="GO:0006891">
    <property type="term" value="P:intra-Golgi vesicle-mediated transport"/>
    <property type="evidence" value="ECO:0007669"/>
    <property type="project" value="TreeGrafter"/>
</dbReference>
<dbReference type="AlphaFoldDB" id="A0A835V893"/>
<gene>
    <name evidence="1" type="ORF">HPP92_006979</name>
</gene>
<evidence type="ECO:0000313" key="1">
    <source>
        <dbReference type="EMBL" id="KAG0488168.1"/>
    </source>
</evidence>
<comment type="caution">
    <text evidence="1">The sequence shown here is derived from an EMBL/GenBank/DDBJ whole genome shotgun (WGS) entry which is preliminary data.</text>
</comment>
<keyword evidence="2" id="KW-1185">Reference proteome</keyword>
<dbReference type="GO" id="GO:0007030">
    <property type="term" value="P:Golgi organization"/>
    <property type="evidence" value="ECO:0007669"/>
    <property type="project" value="InterPro"/>
</dbReference>
<dbReference type="OrthoDB" id="19141at2759"/>
<proteinExistence type="predicted"/>
<dbReference type="GO" id="GO:0017119">
    <property type="term" value="C:Golgi transport complex"/>
    <property type="evidence" value="ECO:0007669"/>
    <property type="project" value="TreeGrafter"/>
</dbReference>
<reference evidence="1 2" key="1">
    <citation type="journal article" date="2020" name="Nat. Food">
        <title>A phased Vanilla planifolia genome enables genetic improvement of flavour and production.</title>
        <authorList>
            <person name="Hasing T."/>
            <person name="Tang H."/>
            <person name="Brym M."/>
            <person name="Khazi F."/>
            <person name="Huang T."/>
            <person name="Chambers A.H."/>
        </authorList>
    </citation>
    <scope>NUCLEOTIDE SEQUENCE [LARGE SCALE GENOMIC DNA]</scope>
    <source>
        <tissue evidence="1">Leaf</tissue>
    </source>
</reference>